<feature type="region of interest" description="Disordered" evidence="4">
    <location>
        <begin position="839"/>
        <end position="861"/>
    </location>
</feature>
<dbReference type="GO" id="GO:0005634">
    <property type="term" value="C:nucleus"/>
    <property type="evidence" value="ECO:0007669"/>
    <property type="project" value="TreeGrafter"/>
</dbReference>
<dbReference type="SUPFAM" id="SSF52540">
    <property type="entry name" value="P-loop containing nucleoside triphosphate hydrolases"/>
    <property type="match status" value="2"/>
</dbReference>
<dbReference type="CDD" id="cd19530">
    <property type="entry name" value="RecA-like_NVL_r2-like"/>
    <property type="match status" value="1"/>
</dbReference>
<keyword evidence="2" id="KW-0547">Nucleotide-binding</keyword>
<feature type="compositionally biased region" description="Basic and acidic residues" evidence="4">
    <location>
        <begin position="839"/>
        <end position="853"/>
    </location>
</feature>
<organism evidence="6 7">
    <name type="scientific">Psylliodes chrysocephalus</name>
    <dbReference type="NCBI Taxonomy" id="3402493"/>
    <lineage>
        <taxon>Eukaryota</taxon>
        <taxon>Metazoa</taxon>
        <taxon>Ecdysozoa</taxon>
        <taxon>Arthropoda</taxon>
        <taxon>Hexapoda</taxon>
        <taxon>Insecta</taxon>
        <taxon>Pterygota</taxon>
        <taxon>Neoptera</taxon>
        <taxon>Endopterygota</taxon>
        <taxon>Coleoptera</taxon>
        <taxon>Polyphaga</taxon>
        <taxon>Cucujiformia</taxon>
        <taxon>Chrysomeloidea</taxon>
        <taxon>Chrysomelidae</taxon>
        <taxon>Galerucinae</taxon>
        <taxon>Alticini</taxon>
        <taxon>Psylliodes</taxon>
    </lineage>
</organism>
<dbReference type="InterPro" id="IPR003960">
    <property type="entry name" value="ATPase_AAA_CS"/>
</dbReference>
<evidence type="ECO:0000313" key="6">
    <source>
        <dbReference type="EMBL" id="CAH1105675.1"/>
    </source>
</evidence>
<dbReference type="PANTHER" id="PTHR23077">
    <property type="entry name" value="AAA-FAMILY ATPASE"/>
    <property type="match status" value="1"/>
</dbReference>
<reference evidence="6" key="1">
    <citation type="submission" date="2022-01" db="EMBL/GenBank/DDBJ databases">
        <authorList>
            <person name="King R."/>
        </authorList>
    </citation>
    <scope>NUCLEOTIDE SEQUENCE</scope>
</reference>
<keyword evidence="3" id="KW-0067">ATP-binding</keyword>
<evidence type="ECO:0000256" key="3">
    <source>
        <dbReference type="ARBA" id="ARBA00022840"/>
    </source>
</evidence>
<dbReference type="Gene3D" id="3.40.50.300">
    <property type="entry name" value="P-loop containing nucleotide triphosphate hydrolases"/>
    <property type="match status" value="2"/>
</dbReference>
<evidence type="ECO:0000256" key="4">
    <source>
        <dbReference type="SAM" id="MobiDB-lite"/>
    </source>
</evidence>
<dbReference type="GO" id="GO:0005524">
    <property type="term" value="F:ATP binding"/>
    <property type="evidence" value="ECO:0007669"/>
    <property type="project" value="UniProtKB-KW"/>
</dbReference>
<protein>
    <recommendedName>
        <fullName evidence="5">AAA+ ATPase domain-containing protein</fullName>
    </recommendedName>
</protein>
<accession>A0A9P0CTB0</accession>
<dbReference type="Pfam" id="PF00004">
    <property type="entry name" value="AAA"/>
    <property type="match status" value="2"/>
</dbReference>
<dbReference type="GO" id="GO:0042254">
    <property type="term" value="P:ribosome biogenesis"/>
    <property type="evidence" value="ECO:0007669"/>
    <property type="project" value="TreeGrafter"/>
</dbReference>
<dbReference type="EMBL" id="OV651814">
    <property type="protein sequence ID" value="CAH1105675.1"/>
    <property type="molecule type" value="Genomic_DNA"/>
</dbReference>
<dbReference type="InterPro" id="IPR003593">
    <property type="entry name" value="AAA+_ATPase"/>
</dbReference>
<feature type="region of interest" description="Disordered" evidence="4">
    <location>
        <begin position="68"/>
        <end position="92"/>
    </location>
</feature>
<dbReference type="Gene3D" id="1.10.10.2010">
    <property type="match status" value="1"/>
</dbReference>
<dbReference type="FunFam" id="3.40.50.300:FF:000149">
    <property type="entry name" value="Nuclear valosin-containing protein-like"/>
    <property type="match status" value="1"/>
</dbReference>
<feature type="compositionally biased region" description="Polar residues" evidence="4">
    <location>
        <begin position="73"/>
        <end position="92"/>
    </location>
</feature>
<dbReference type="InterPro" id="IPR038100">
    <property type="entry name" value="NLV2_N_sf"/>
</dbReference>
<dbReference type="PANTHER" id="PTHR23077:SF171">
    <property type="entry name" value="NUCLEAR VALOSIN-CONTAINING PROTEIN-LIKE"/>
    <property type="match status" value="1"/>
</dbReference>
<evidence type="ECO:0000256" key="1">
    <source>
        <dbReference type="ARBA" id="ARBA00006914"/>
    </source>
</evidence>
<dbReference type="Proteomes" id="UP001153636">
    <property type="component" value="Chromosome 2"/>
</dbReference>
<evidence type="ECO:0000256" key="2">
    <source>
        <dbReference type="ARBA" id="ARBA00022741"/>
    </source>
</evidence>
<dbReference type="Pfam" id="PF17862">
    <property type="entry name" value="AAA_lid_3"/>
    <property type="match status" value="2"/>
</dbReference>
<dbReference type="InterPro" id="IPR050168">
    <property type="entry name" value="AAA_ATPase_domain"/>
</dbReference>
<gene>
    <name evidence="6" type="ORF">PSYICH_LOCUS7031</name>
</gene>
<dbReference type="InterPro" id="IPR027417">
    <property type="entry name" value="P-loop_NTPase"/>
</dbReference>
<dbReference type="GO" id="GO:0003723">
    <property type="term" value="F:RNA binding"/>
    <property type="evidence" value="ECO:0007669"/>
    <property type="project" value="TreeGrafter"/>
</dbReference>
<dbReference type="GO" id="GO:1990275">
    <property type="term" value="F:preribosome binding"/>
    <property type="evidence" value="ECO:0007669"/>
    <property type="project" value="TreeGrafter"/>
</dbReference>
<dbReference type="FunFam" id="3.40.50.300:FF:000600">
    <property type="entry name" value="Nuclear valosin-containing protein-like"/>
    <property type="match status" value="1"/>
</dbReference>
<feature type="domain" description="AAA+ ATPase" evidence="5">
    <location>
        <begin position="226"/>
        <end position="365"/>
    </location>
</feature>
<comment type="similarity">
    <text evidence="1">Belongs to the AAA ATPase family.</text>
</comment>
<dbReference type="PROSITE" id="PS00674">
    <property type="entry name" value="AAA"/>
    <property type="match status" value="2"/>
</dbReference>
<dbReference type="InterPro" id="IPR003959">
    <property type="entry name" value="ATPase_AAA_core"/>
</dbReference>
<evidence type="ECO:0000313" key="7">
    <source>
        <dbReference type="Proteomes" id="UP001153636"/>
    </source>
</evidence>
<dbReference type="InterPro" id="IPR031996">
    <property type="entry name" value="NVL2_nucleolin-bd"/>
</dbReference>
<dbReference type="Pfam" id="PF16725">
    <property type="entry name" value="Nucleolin_bd"/>
    <property type="match status" value="1"/>
</dbReference>
<feature type="domain" description="AAA+ ATPase" evidence="5">
    <location>
        <begin position="608"/>
        <end position="744"/>
    </location>
</feature>
<evidence type="ECO:0000259" key="5">
    <source>
        <dbReference type="SMART" id="SM00382"/>
    </source>
</evidence>
<dbReference type="InterPro" id="IPR041569">
    <property type="entry name" value="AAA_lid_3"/>
</dbReference>
<keyword evidence="7" id="KW-1185">Reference proteome</keyword>
<dbReference type="SMART" id="SM00382">
    <property type="entry name" value="AAA"/>
    <property type="match status" value="2"/>
</dbReference>
<dbReference type="GO" id="GO:0016887">
    <property type="term" value="F:ATP hydrolysis activity"/>
    <property type="evidence" value="ECO:0007669"/>
    <property type="project" value="InterPro"/>
</dbReference>
<dbReference type="AlphaFoldDB" id="A0A9P0CTB0"/>
<proteinExistence type="inferred from homology"/>
<dbReference type="OrthoDB" id="27435at2759"/>
<dbReference type="Gene3D" id="1.10.8.60">
    <property type="match status" value="2"/>
</dbReference>
<name>A0A9P0CTB0_9CUCU</name>
<sequence>MPYMADPSLITKVQKYLEEHTEKTYVDINEISDELQEQYREYAKRKRSVFRAAVKKAYNVVLAKYGVEDDNSPENSDCSSVDLNESPENNSLSKQMVSLYKKGEEAPSKDMEENELIDISSDDESEPQQPPAATVKHNVITANKNGVQQSYENDKYKKRKHDYATIINVTSANKRRKFIQTPPNRNRDGEVNFSNIGGMDKTLEEVAKLLLHIHHPEIYRTIGITPPRGFLLHGPPGCGKSLLAHAIAGELNVQLIQVTAPELVAGVSGESEQRIRNLFQRAYMNSPCILFIDEIDAVTQNRQNAQKDMEKRMVAQLISCLDILNKSDQGNGVLVIGATNRPESIDPALRRAGRFDREICLGIPNKESRGQILQIVTRKLKLEPKFDYEILSTLTPGYVGADLISLTREAAMVAVDRMIKQLKENEAKLEEDEEEVVVPKVVIQPTKPPPVKSPAADPPKEKSDEIVIENADDSAEIVVEEGPTQIIEAEKPVASTPESIVLLEEEKPANKKQSTVQNTNSLEEILFWLHDQLPLSDEELSLLCITMDDFKAALKSVQPSAKREGFVTVPDTNWEDVGSLKDIREELQLSIVAPVRHPKKFSNLGITVPAGVLLFGPPGCGKTLLAKAIANEAAINFISVKGPELLNMYVGESERAVRVCFERARNSAPCVIFFDELDALCPKRTPTDNGGTSRVVNQLLTEMDGVSGRKGVFLLAATNRVDIIDPAVLRPGRLDKILYVGLPNAADRGDILNAITKNGTKPLLGADVSLADIAERKECEGFTGADLAALVREASVSALKDVLTLPESDDTAVAVTLEHFNRAFRKIRGSVNEKDRKYYEEQRRNFSSDRKDSEVEEMELS</sequence>